<organism evidence="4 5">
    <name type="scientific">Aeromicrobium phragmitis</name>
    <dbReference type="NCBI Taxonomy" id="2478914"/>
    <lineage>
        <taxon>Bacteria</taxon>
        <taxon>Bacillati</taxon>
        <taxon>Actinomycetota</taxon>
        <taxon>Actinomycetes</taxon>
        <taxon>Propionibacteriales</taxon>
        <taxon>Nocardioidaceae</taxon>
        <taxon>Aeromicrobium</taxon>
    </lineage>
</organism>
<protein>
    <submittedName>
        <fullName evidence="4">DUF11 domain-containing protein</fullName>
    </submittedName>
</protein>
<dbReference type="NCBIfam" id="TIGR01451">
    <property type="entry name" value="B_ant_repeat"/>
    <property type="match status" value="11"/>
</dbReference>
<evidence type="ECO:0000259" key="3">
    <source>
        <dbReference type="PROSITE" id="PS50234"/>
    </source>
</evidence>
<name>A0A3L8PQR6_9ACTN</name>
<feature type="transmembrane region" description="Helical" evidence="2">
    <location>
        <begin position="1763"/>
        <end position="1782"/>
    </location>
</feature>
<dbReference type="EMBL" id="RDBF01000001">
    <property type="protein sequence ID" value="RLV57544.1"/>
    <property type="molecule type" value="Genomic_DNA"/>
</dbReference>
<dbReference type="InterPro" id="IPR047589">
    <property type="entry name" value="DUF11_rpt"/>
</dbReference>
<dbReference type="PANTHER" id="PTHR34819:SF3">
    <property type="entry name" value="CELL SURFACE PROTEIN"/>
    <property type="match status" value="1"/>
</dbReference>
<dbReference type="Pfam" id="PF24346">
    <property type="entry name" value="DUF7507"/>
    <property type="match status" value="13"/>
</dbReference>
<proteinExistence type="predicted"/>
<feature type="region of interest" description="Disordered" evidence="1">
    <location>
        <begin position="321"/>
        <end position="347"/>
    </location>
</feature>
<dbReference type="SMART" id="SM00327">
    <property type="entry name" value="VWA"/>
    <property type="match status" value="1"/>
</dbReference>
<keyword evidence="5" id="KW-1185">Reference proteome</keyword>
<dbReference type="GO" id="GO:0005975">
    <property type="term" value="P:carbohydrate metabolic process"/>
    <property type="evidence" value="ECO:0007669"/>
    <property type="project" value="UniProtKB-ARBA"/>
</dbReference>
<dbReference type="InterPro" id="IPR055354">
    <property type="entry name" value="DUF7507"/>
</dbReference>
<keyword evidence="2" id="KW-1133">Transmembrane helix</keyword>
<dbReference type="InterPro" id="IPR036465">
    <property type="entry name" value="vWFA_dom_sf"/>
</dbReference>
<dbReference type="InterPro" id="IPR013783">
    <property type="entry name" value="Ig-like_fold"/>
</dbReference>
<dbReference type="InterPro" id="IPR051172">
    <property type="entry name" value="Chlamydia_OmcB"/>
</dbReference>
<dbReference type="PROSITE" id="PS50234">
    <property type="entry name" value="VWFA"/>
    <property type="match status" value="1"/>
</dbReference>
<dbReference type="Gene3D" id="3.40.50.410">
    <property type="entry name" value="von Willebrand factor, type A domain"/>
    <property type="match status" value="1"/>
</dbReference>
<dbReference type="CDD" id="cd00198">
    <property type="entry name" value="vWFA"/>
    <property type="match status" value="1"/>
</dbReference>
<keyword evidence="2" id="KW-0472">Membrane</keyword>
<keyword evidence="2" id="KW-0812">Transmembrane</keyword>
<evidence type="ECO:0000256" key="1">
    <source>
        <dbReference type="SAM" id="MobiDB-lite"/>
    </source>
</evidence>
<evidence type="ECO:0000313" key="5">
    <source>
        <dbReference type="Proteomes" id="UP000282515"/>
    </source>
</evidence>
<dbReference type="Gene3D" id="2.60.40.10">
    <property type="entry name" value="Immunoglobulins"/>
    <property type="match status" value="3"/>
</dbReference>
<accession>A0A3L8PQR6</accession>
<evidence type="ECO:0000313" key="4">
    <source>
        <dbReference type="EMBL" id="RLV57544.1"/>
    </source>
</evidence>
<dbReference type="PANTHER" id="PTHR34819">
    <property type="entry name" value="LARGE CYSTEINE-RICH PERIPLASMIC PROTEIN OMCB"/>
    <property type="match status" value="1"/>
</dbReference>
<gene>
    <name evidence="4" type="ORF">D9V41_02650</name>
</gene>
<feature type="region of interest" description="Disordered" evidence="1">
    <location>
        <begin position="1381"/>
        <end position="1400"/>
    </location>
</feature>
<dbReference type="Proteomes" id="UP000282515">
    <property type="component" value="Unassembled WGS sequence"/>
</dbReference>
<dbReference type="SUPFAM" id="SSF53300">
    <property type="entry name" value="vWA-like"/>
    <property type="match status" value="1"/>
</dbReference>
<sequence>MLIAITGGITAAGAVESTTPPAQNPPLPGQCELDLAISIDLSNSVTDPQLAQMRQEISELATRLTGYPVRIALHTFASNAPATTAGANQPLPLTSLSTAAGAQTIAQKVNGIQRPQRAEGGTNWDRAFAAVTASAEQYSALLFLTDGNPTQYGSPAQGPGNSTNVETITRAVQSANALKAKGTRIIPIGLTDNLSGEQLEAFYEHIRQVSGPNERSDFYVGGFSGLQSTLIDIVNTNCATLELAKEGSLAEGALGLPGDTVNYDFTITNNGSVRLTDVALTDALPGLSQIEFAAWPGAAGTLDPGQSVMARATYQLTEPDVERGTVHNTATATGQPPAGSPVGDEDPADVVLPELAPAITLVKNGALADGDTGRAGDTVEYDFTITNSGNLPLTDVALDDPLPGLSDIVFGAWPGAEGTLEPGQSVTATATAPVAQADVNGGYLRNTATASGVSPTGQRVEHTDDAEVELAQLAAIDVVKTGRLDPEAEGRAGDLVEYGFTVTNTGDVTLTGVALDDPLPGLSDIVFGAWPGAAGTLEPGQSVTATATYRLTQADVDAGTVDNTVTATAARPNGDPVENTDEETIAISHGPAIDVVKSGALADTAQGRAGDAVDYTFTVTNTGNVTLTGVTLDDPLPGLSDIAFGTWPGAEGRLAPGQSVTATATYALTQSDVNAGQVDNTVTVTGTPPVGDPVENSDADVLDVPQLPRIDLVKTGELGVDAQGRSGDRVEYAFELTNTGNVTLTDVALSDELEGLSDIAFGTWPGDDGTLEPGESVTATATYALTQADVDAGGVDNTATASGTAPTDETVNDGATARVDVPAAPALELDKTGALADGATALPGDTVEYEFRVTNTGNVTLDAVAISDPMEGLSALSYGTWPGDEGVLAPGESVDATATYTLTAADLDRGDLTNIASATGTPPSGPAVLDEDEHELALPQLASIDLVKDGALSDGAEGRTGDTVEYGFTLTNTGNVTLTGVTLVDELEGLSDVVFGAWPSAEGVLAQGESVSATATYPLTQADVDAGGVDNVATATAQSPAGDPVRDVDDARVTVTPGPAIELSKTGSLSQGAVSQAGDAVAYEFQATNTGNVTLRDVAIEDALEGVSELTYEWPAAEGVLAPGESVRATASYALTQSDLNDGEVVNNATVTATPPTGDDIEDSAEDVVDLPQQPLIGLTKTGHLPDEAEGRAGDRVDFDFEIENTGNVTLTDIVLTDELEGVSEVEFGTWPEGAGTLQPGESVDASATYDLTQADVDAGGVLNTANVTGLSPMGARVTSVADAPVDVAAAPAIELEKTGGLADGATAVPGDIVEYSFSVTNTGNVTLSDVAVDDPKPGVSELDYTWPGEPGVLAPGEKATATATYPVTALDLDEGLLENAASVTGTPPGGNPPVTDEDEHDVTLPQLPSLDLVKTGVLAEGGEGKAGDAVNFTFTLTNSGNVTLTDVTVADELEGLSDITFGAWPSQEGTLAYGESVTATASYALTQADVDAGKVDNTATASALSRLGAVTEEVEDADDVTVPVEAGPAIALQKSATLEQGAASKAGDTVTYRFEATNTGNVTLTDVSIADELEGLSEIEYAWPAEAGVLAPGAVATATATYTLTQADLDRGELVNHAVASGTSPQGDPVDGADEERTTLPGLTGLAIEKSGTVEGDQIRYTFDVENTGTVTLSGVEVRDGLRGLSDVTYRDWPGEAGVLAPGEKVVAEATYAPTEADRARGYVDNHATVVGIPPGDGEAASAEDSVRVLVTELPDAGAPDVALWLVIIGLIALLGGGALMTQRSRR</sequence>
<dbReference type="Pfam" id="PF00092">
    <property type="entry name" value="VWA"/>
    <property type="match status" value="1"/>
</dbReference>
<dbReference type="InterPro" id="IPR002035">
    <property type="entry name" value="VWF_A"/>
</dbReference>
<feature type="domain" description="VWFA" evidence="3">
    <location>
        <begin position="34"/>
        <end position="234"/>
    </location>
</feature>
<reference evidence="4 5" key="1">
    <citation type="submission" date="2018-10" db="EMBL/GenBank/DDBJ databases">
        <title>Aeromicrobium sp. 9W16Y-2 whole genome shotgun sequence.</title>
        <authorList>
            <person name="Li F."/>
        </authorList>
    </citation>
    <scope>NUCLEOTIDE SEQUENCE [LARGE SCALE GENOMIC DNA]</scope>
    <source>
        <strain evidence="4 5">9W16Y-2</strain>
    </source>
</reference>
<comment type="caution">
    <text evidence="4">The sequence shown here is derived from an EMBL/GenBank/DDBJ whole genome shotgun (WGS) entry which is preliminary data.</text>
</comment>
<evidence type="ECO:0000256" key="2">
    <source>
        <dbReference type="SAM" id="Phobius"/>
    </source>
</evidence>